<dbReference type="GO" id="GO:0046872">
    <property type="term" value="F:metal ion binding"/>
    <property type="evidence" value="ECO:0007669"/>
    <property type="project" value="UniProtKB-KW"/>
</dbReference>
<evidence type="ECO:0000313" key="13">
    <source>
        <dbReference type="Proteomes" id="UP000256970"/>
    </source>
</evidence>
<protein>
    <recommendedName>
        <fullName evidence="10">Holocytochrome c-type synthase</fullName>
        <ecNumber evidence="10">4.4.1.17</ecNumber>
    </recommendedName>
</protein>
<keyword evidence="4 10" id="KW-0479">Metal-binding</keyword>
<keyword evidence="13" id="KW-1185">Reference proteome</keyword>
<name>A0A383WBI4_TETOB</name>
<sequence length="302" mass="32898">MGASASKETNLSSESVVNSSADAAPVVEQQGAAAAAAAAAESRCPVPENYRNPAIYNVYSQRINDPAAQQACPSPLSALQGTDLLDPKNNMPLEANQQPCPGQRKPLSTERIQSTIPKGGTDATWLYPSPQMFFNALRRKGKGDDVAEEQMDAVVRAHNAMNEATWQTVQDWEQLHCEECKHAQLLRFQGRPHDLSPLARIRSWLTGELPFDRHDWVVDRCGSEVRYVIDFYFYDDKAGSAEAFEVVTRPALDSPQAAIDRVKMGVYRKFAEWGLPCPVTGTSSGRFGSAPAAQAAAATAQS</sequence>
<dbReference type="Pfam" id="PF01265">
    <property type="entry name" value="Cyto_heme_lyase"/>
    <property type="match status" value="1"/>
</dbReference>
<evidence type="ECO:0000256" key="2">
    <source>
        <dbReference type="ARBA" id="ARBA00007255"/>
    </source>
</evidence>
<keyword evidence="3 10" id="KW-0349">Heme</keyword>
<dbReference type="GO" id="GO:0005743">
    <property type="term" value="C:mitochondrial inner membrane"/>
    <property type="evidence" value="ECO:0007669"/>
    <property type="project" value="UniProtKB-SubCell"/>
</dbReference>
<comment type="function">
    <text evidence="10">Lyase that catalyzes the covalent linking of the heme group to the cytochrome C apoprotein to produce the mature functional cytochrome.</text>
</comment>
<organism evidence="12 13">
    <name type="scientific">Tetradesmus obliquus</name>
    <name type="common">Green alga</name>
    <name type="synonym">Acutodesmus obliquus</name>
    <dbReference type="NCBI Taxonomy" id="3088"/>
    <lineage>
        <taxon>Eukaryota</taxon>
        <taxon>Viridiplantae</taxon>
        <taxon>Chlorophyta</taxon>
        <taxon>core chlorophytes</taxon>
        <taxon>Chlorophyceae</taxon>
        <taxon>CS clade</taxon>
        <taxon>Sphaeropleales</taxon>
        <taxon>Scenedesmaceae</taxon>
        <taxon>Tetradesmus</taxon>
    </lineage>
</organism>
<keyword evidence="5 10" id="KW-0999">Mitochondrion inner membrane</keyword>
<evidence type="ECO:0000256" key="6">
    <source>
        <dbReference type="ARBA" id="ARBA00023004"/>
    </source>
</evidence>
<reference evidence="12 13" key="1">
    <citation type="submission" date="2016-10" db="EMBL/GenBank/DDBJ databases">
        <authorList>
            <person name="Cai Z."/>
        </authorList>
    </citation>
    <scope>NUCLEOTIDE SEQUENCE [LARGE SCALE GENOMIC DNA]</scope>
</reference>
<accession>A0A383WBI4</accession>
<dbReference type="EC" id="4.4.1.17" evidence="10"/>
<dbReference type="AlphaFoldDB" id="A0A383WBI4"/>
<dbReference type="PROSITE" id="PS00822">
    <property type="entry name" value="CYTO_HEME_LYASE_2"/>
    <property type="match status" value="1"/>
</dbReference>
<dbReference type="GO" id="GO:0004408">
    <property type="term" value="F:holocytochrome-c synthase activity"/>
    <property type="evidence" value="ECO:0007669"/>
    <property type="project" value="UniProtKB-EC"/>
</dbReference>
<keyword evidence="9 10" id="KW-0456">Lyase</keyword>
<gene>
    <name evidence="12" type="ORF">BQ4739_LOCUS14927</name>
</gene>
<evidence type="ECO:0000256" key="3">
    <source>
        <dbReference type="ARBA" id="ARBA00022617"/>
    </source>
</evidence>
<comment type="catalytic activity">
    <reaction evidence="10">
        <text>holo-[cytochrome c] = apo-[cytochrome c] + heme b</text>
        <dbReference type="Rhea" id="RHEA:22648"/>
        <dbReference type="Rhea" id="RHEA-COMP:10725"/>
        <dbReference type="Rhea" id="RHEA-COMP:10726"/>
        <dbReference type="ChEBI" id="CHEBI:29950"/>
        <dbReference type="ChEBI" id="CHEBI:60344"/>
        <dbReference type="ChEBI" id="CHEBI:83739"/>
        <dbReference type="EC" id="4.4.1.17"/>
    </reaction>
</comment>
<dbReference type="PROSITE" id="PS00821">
    <property type="entry name" value="CYTO_HEME_LYASE_1"/>
    <property type="match status" value="1"/>
</dbReference>
<dbReference type="EMBL" id="FNXT01001218">
    <property type="protein sequence ID" value="SZX74603.1"/>
    <property type="molecule type" value="Genomic_DNA"/>
</dbReference>
<proteinExistence type="inferred from homology"/>
<feature type="compositionally biased region" description="Polar residues" evidence="11">
    <location>
        <begin position="1"/>
        <end position="21"/>
    </location>
</feature>
<keyword evidence="6 10" id="KW-0408">Iron</keyword>
<dbReference type="PANTHER" id="PTHR12743:SF8">
    <property type="entry name" value="PROTEIN HRI1"/>
    <property type="match status" value="1"/>
</dbReference>
<dbReference type="InterPro" id="IPR000511">
    <property type="entry name" value="Holocyt_c/c1_synthase"/>
</dbReference>
<comment type="similarity">
    <text evidence="2 10">Belongs to the cytochrome c-type heme lyase family.</text>
</comment>
<evidence type="ECO:0000256" key="1">
    <source>
        <dbReference type="ARBA" id="ARBA00004273"/>
    </source>
</evidence>
<comment type="subcellular location">
    <subcellularLocation>
        <location evidence="1 10">Mitochondrion inner membrane</location>
    </subcellularLocation>
</comment>
<evidence type="ECO:0000313" key="12">
    <source>
        <dbReference type="EMBL" id="SZX74603.1"/>
    </source>
</evidence>
<feature type="region of interest" description="Disordered" evidence="11">
    <location>
        <begin position="1"/>
        <end position="49"/>
    </location>
</feature>
<keyword evidence="8 10" id="KW-0472">Membrane</keyword>
<evidence type="ECO:0000256" key="5">
    <source>
        <dbReference type="ARBA" id="ARBA00022792"/>
    </source>
</evidence>
<evidence type="ECO:0000256" key="9">
    <source>
        <dbReference type="ARBA" id="ARBA00023239"/>
    </source>
</evidence>
<dbReference type="Proteomes" id="UP000256970">
    <property type="component" value="Unassembled WGS sequence"/>
</dbReference>
<evidence type="ECO:0000256" key="4">
    <source>
        <dbReference type="ARBA" id="ARBA00022723"/>
    </source>
</evidence>
<dbReference type="PANTHER" id="PTHR12743">
    <property type="entry name" value="CYTOCHROME C1 HEME LYASE"/>
    <property type="match status" value="1"/>
</dbReference>
<evidence type="ECO:0000256" key="7">
    <source>
        <dbReference type="ARBA" id="ARBA00023128"/>
    </source>
</evidence>
<dbReference type="STRING" id="3088.A0A383WBI4"/>
<evidence type="ECO:0000256" key="8">
    <source>
        <dbReference type="ARBA" id="ARBA00023136"/>
    </source>
</evidence>
<evidence type="ECO:0000256" key="11">
    <source>
        <dbReference type="SAM" id="MobiDB-lite"/>
    </source>
</evidence>
<evidence type="ECO:0000256" key="10">
    <source>
        <dbReference type="RuleBase" id="RU363130"/>
    </source>
</evidence>
<keyword evidence="7 10" id="KW-0496">Mitochondrion</keyword>